<reference evidence="1 2" key="1">
    <citation type="journal article" date="2016" name="Mol. Biol. Evol.">
        <title>Comparative Genomics of Early-Diverging Mushroom-Forming Fungi Provides Insights into the Origins of Lignocellulose Decay Capabilities.</title>
        <authorList>
            <person name="Nagy L.G."/>
            <person name="Riley R."/>
            <person name="Tritt A."/>
            <person name="Adam C."/>
            <person name="Daum C."/>
            <person name="Floudas D."/>
            <person name="Sun H."/>
            <person name="Yadav J.S."/>
            <person name="Pangilinan J."/>
            <person name="Larsson K.H."/>
            <person name="Matsuura K."/>
            <person name="Barry K."/>
            <person name="Labutti K."/>
            <person name="Kuo R."/>
            <person name="Ohm R.A."/>
            <person name="Bhattacharya S.S."/>
            <person name="Shirouzu T."/>
            <person name="Yoshinaga Y."/>
            <person name="Martin F.M."/>
            <person name="Grigoriev I.V."/>
            <person name="Hibbett D.S."/>
        </authorList>
    </citation>
    <scope>NUCLEOTIDE SEQUENCE [LARGE SCALE GENOMIC DNA]</scope>
    <source>
        <strain evidence="1 2">TUFC12733</strain>
    </source>
</reference>
<dbReference type="AlphaFoldDB" id="A0A167ICS4"/>
<proteinExistence type="predicted"/>
<accession>A0A167ICS4</accession>
<keyword evidence="2" id="KW-1185">Reference proteome</keyword>
<protein>
    <recommendedName>
        <fullName evidence="3">Serine-threonine/tyrosine-protein kinase catalytic domain-containing protein</fullName>
    </recommendedName>
</protein>
<dbReference type="Proteomes" id="UP000076738">
    <property type="component" value="Unassembled WGS sequence"/>
</dbReference>
<evidence type="ECO:0008006" key="3">
    <source>
        <dbReference type="Google" id="ProtNLM"/>
    </source>
</evidence>
<dbReference type="OrthoDB" id="3264835at2759"/>
<dbReference type="SUPFAM" id="SSF56112">
    <property type="entry name" value="Protein kinase-like (PK-like)"/>
    <property type="match status" value="1"/>
</dbReference>
<dbReference type="STRING" id="1330018.A0A167ICS4"/>
<evidence type="ECO:0000313" key="2">
    <source>
        <dbReference type="Proteomes" id="UP000076738"/>
    </source>
</evidence>
<name>A0A167ICS4_CALVF</name>
<dbReference type="Gene3D" id="3.80.10.10">
    <property type="entry name" value="Ribonuclease Inhibitor"/>
    <property type="match status" value="1"/>
</dbReference>
<dbReference type="Gene3D" id="1.10.510.10">
    <property type="entry name" value="Transferase(Phosphotransferase) domain 1"/>
    <property type="match status" value="1"/>
</dbReference>
<gene>
    <name evidence="1" type="ORF">CALVIDRAFT_307663</name>
</gene>
<dbReference type="InterPro" id="IPR032675">
    <property type="entry name" value="LRR_dom_sf"/>
</dbReference>
<dbReference type="InterPro" id="IPR011009">
    <property type="entry name" value="Kinase-like_dom_sf"/>
</dbReference>
<sequence length="489" mass="55940">MPGRGGLPQSQILTGELPFRGKSNNEALLQVLQGANPARPADCYWIDDDRWDLMLECWSKDREARPQLNTLRQDLDQSIWLDHRLRGVEYLDVGWFFGGRAPLRRLLAQRVRIMALEFPLSTTPDSSIHELEGILRQLDIHVLRFSDPRRGTRPEKMEAILQLTPSLQHLELCASALSPAIDCPAFIDVAQKYAPHLTTLILRNVPATFGQLSSLMLRNLEVRMNINQPHYSWQRVLAFWQLLQNTPSLERLIIYDWAATDGVEASHPHVPPQLVRLRCVHLETRSPILASVYLLLVSRSNLTEFSFKLLPERSIRWNIEQLRAWAQLKVLSLPPMEGLNVGIFDALTALEDLECGREDFLDLLPLASQGTVLPTLNTLRIRSVAAWWDGDKSIAGFLRARYDAGIPLQRLLVEDDVVSFFFARERDWRGVDVQFGRYRPRDGFEGVTVALEPVDVLFTEAELKEYGLCNEPKSKGETKPKGRWPFWKV</sequence>
<evidence type="ECO:0000313" key="1">
    <source>
        <dbReference type="EMBL" id="KZO92517.1"/>
    </source>
</evidence>
<organism evidence="1 2">
    <name type="scientific">Calocera viscosa (strain TUFC12733)</name>
    <dbReference type="NCBI Taxonomy" id="1330018"/>
    <lineage>
        <taxon>Eukaryota</taxon>
        <taxon>Fungi</taxon>
        <taxon>Dikarya</taxon>
        <taxon>Basidiomycota</taxon>
        <taxon>Agaricomycotina</taxon>
        <taxon>Dacrymycetes</taxon>
        <taxon>Dacrymycetales</taxon>
        <taxon>Dacrymycetaceae</taxon>
        <taxon>Calocera</taxon>
    </lineage>
</organism>
<dbReference type="EMBL" id="KV417310">
    <property type="protein sequence ID" value="KZO92517.1"/>
    <property type="molecule type" value="Genomic_DNA"/>
</dbReference>
<dbReference type="SUPFAM" id="SSF52047">
    <property type="entry name" value="RNI-like"/>
    <property type="match status" value="1"/>
</dbReference>